<dbReference type="SUPFAM" id="SSF52833">
    <property type="entry name" value="Thioredoxin-like"/>
    <property type="match status" value="1"/>
</dbReference>
<dbReference type="Pfam" id="PF14497">
    <property type="entry name" value="GST_C_3"/>
    <property type="match status" value="1"/>
</dbReference>
<evidence type="ECO:0008006" key="5">
    <source>
        <dbReference type="Google" id="ProtNLM"/>
    </source>
</evidence>
<dbReference type="Gene3D" id="1.20.1050.10">
    <property type="match status" value="1"/>
</dbReference>
<evidence type="ECO:0000259" key="2">
    <source>
        <dbReference type="PROSITE" id="PS50405"/>
    </source>
</evidence>
<name>A0ABR2WVI1_9FUNG</name>
<evidence type="ECO:0000313" key="3">
    <source>
        <dbReference type="EMBL" id="KAK9765483.1"/>
    </source>
</evidence>
<dbReference type="CDD" id="cd03039">
    <property type="entry name" value="GST_N_Sigma_like"/>
    <property type="match status" value="1"/>
</dbReference>
<accession>A0ABR2WVI1</accession>
<dbReference type="EMBL" id="JASJQH010000264">
    <property type="protein sequence ID" value="KAK9765483.1"/>
    <property type="molecule type" value="Genomic_DNA"/>
</dbReference>
<reference evidence="3 4" key="1">
    <citation type="submission" date="2023-04" db="EMBL/GenBank/DDBJ databases">
        <title>Genome of Basidiobolus ranarum AG-B5.</title>
        <authorList>
            <person name="Stajich J.E."/>
            <person name="Carter-House D."/>
            <person name="Gryganskyi A."/>
        </authorList>
    </citation>
    <scope>NUCLEOTIDE SEQUENCE [LARGE SCALE GENOMIC DNA]</scope>
    <source>
        <strain evidence="3 4">AG-B5</strain>
    </source>
</reference>
<dbReference type="Proteomes" id="UP001479436">
    <property type="component" value="Unassembled WGS sequence"/>
</dbReference>
<feature type="domain" description="GST C-terminal" evidence="2">
    <location>
        <begin position="89"/>
        <end position="212"/>
    </location>
</feature>
<dbReference type="SFLD" id="SFLDS00019">
    <property type="entry name" value="Glutathione_Transferase_(cytos"/>
    <property type="match status" value="1"/>
</dbReference>
<dbReference type="PROSITE" id="PS50405">
    <property type="entry name" value="GST_CTER"/>
    <property type="match status" value="1"/>
</dbReference>
<dbReference type="PROSITE" id="PS50404">
    <property type="entry name" value="GST_NTER"/>
    <property type="match status" value="1"/>
</dbReference>
<dbReference type="PANTHER" id="PTHR11571:SF150">
    <property type="entry name" value="GLUTATHIONE S-TRANSFERASE"/>
    <property type="match status" value="1"/>
</dbReference>
<dbReference type="InterPro" id="IPR036249">
    <property type="entry name" value="Thioredoxin-like_sf"/>
</dbReference>
<dbReference type="InterPro" id="IPR050213">
    <property type="entry name" value="GST_superfamily"/>
</dbReference>
<keyword evidence="4" id="KW-1185">Reference proteome</keyword>
<dbReference type="InterPro" id="IPR004045">
    <property type="entry name" value="Glutathione_S-Trfase_N"/>
</dbReference>
<dbReference type="InterPro" id="IPR010987">
    <property type="entry name" value="Glutathione-S-Trfase_C-like"/>
</dbReference>
<evidence type="ECO:0000259" key="1">
    <source>
        <dbReference type="PROSITE" id="PS50404"/>
    </source>
</evidence>
<sequence>MSTTDNSQYELYYFALPGRGEAIRLILEYGKANWTERSPTDWKEEKPNTPFGCLPVLFEHQKDGSVFQLGESCVIERYLARKFGLLGSNEQEAALIDSFMEGWAAIMSTMQQIRKGATEEVKEAGKINLEAALKHVTEYHEKQLIKNANGYYVGSKLSLIDIHAYTIIRLLGCFGVNHFKDSKIFDKLGETVENDPVIGAYARERLSAYKPL</sequence>
<organism evidence="3 4">
    <name type="scientific">Basidiobolus ranarum</name>
    <dbReference type="NCBI Taxonomy" id="34480"/>
    <lineage>
        <taxon>Eukaryota</taxon>
        <taxon>Fungi</taxon>
        <taxon>Fungi incertae sedis</taxon>
        <taxon>Zoopagomycota</taxon>
        <taxon>Entomophthoromycotina</taxon>
        <taxon>Basidiobolomycetes</taxon>
        <taxon>Basidiobolales</taxon>
        <taxon>Basidiobolaceae</taxon>
        <taxon>Basidiobolus</taxon>
    </lineage>
</organism>
<dbReference type="InterPro" id="IPR036282">
    <property type="entry name" value="Glutathione-S-Trfase_C_sf"/>
</dbReference>
<dbReference type="InterPro" id="IPR004046">
    <property type="entry name" value="GST_C"/>
</dbReference>
<evidence type="ECO:0000313" key="4">
    <source>
        <dbReference type="Proteomes" id="UP001479436"/>
    </source>
</evidence>
<dbReference type="InterPro" id="IPR040079">
    <property type="entry name" value="Glutathione_S-Trfase"/>
</dbReference>
<comment type="caution">
    <text evidence="3">The sequence shown here is derived from an EMBL/GenBank/DDBJ whole genome shotgun (WGS) entry which is preliminary data.</text>
</comment>
<dbReference type="PANTHER" id="PTHR11571">
    <property type="entry name" value="GLUTATHIONE S-TRANSFERASE"/>
    <property type="match status" value="1"/>
</dbReference>
<feature type="domain" description="GST N-terminal" evidence="1">
    <location>
        <begin position="7"/>
        <end position="87"/>
    </location>
</feature>
<dbReference type="Gene3D" id="3.40.30.10">
    <property type="entry name" value="Glutaredoxin"/>
    <property type="match status" value="1"/>
</dbReference>
<protein>
    <recommendedName>
        <fullName evidence="5">Glutathione S-transferase</fullName>
    </recommendedName>
</protein>
<gene>
    <name evidence="3" type="ORF">K7432_006168</name>
</gene>
<proteinExistence type="predicted"/>
<dbReference type="SUPFAM" id="SSF47616">
    <property type="entry name" value="GST C-terminal domain-like"/>
    <property type="match status" value="1"/>
</dbReference>